<keyword evidence="2" id="KW-1185">Reference proteome</keyword>
<accession>A0ABR2F1T2</accession>
<reference evidence="1 2" key="1">
    <citation type="journal article" date="2024" name="G3 (Bethesda)">
        <title>Genome assembly of Hibiscus sabdariffa L. provides insights into metabolisms of medicinal natural products.</title>
        <authorList>
            <person name="Kim T."/>
        </authorList>
    </citation>
    <scope>NUCLEOTIDE SEQUENCE [LARGE SCALE GENOMIC DNA]</scope>
    <source>
        <strain evidence="1">TK-2024</strain>
        <tissue evidence="1">Old leaves</tissue>
    </source>
</reference>
<dbReference type="Proteomes" id="UP001472677">
    <property type="component" value="Unassembled WGS sequence"/>
</dbReference>
<evidence type="ECO:0008006" key="3">
    <source>
        <dbReference type="Google" id="ProtNLM"/>
    </source>
</evidence>
<evidence type="ECO:0000313" key="1">
    <source>
        <dbReference type="EMBL" id="KAK8568909.1"/>
    </source>
</evidence>
<sequence>MGILNNCAVGFSRKLYQISALAGFFRKAGLDGFSVMRIAGSSILLMFDEEGQRKEILESRVLNEWLENVRIWSSNMPIPNRRTWLSVSGIPIHAWSETTFENVARVWGDQSFPLRVTEIEEVIGPKCDCVCEVEDSQAASKSVSDGEEEERRHASVLEGTNGVTYSGETIVPNSIMSKTVNSIEMNRMWEGNKRVHWWVLEHDSGIGEEDIGMIQRDNEVCCSRMDLSEACRIQIDDQQILSKETNVGIPTGSGPKGRAKLSDVIEIDGQQRKVRQLSEILMSEGEGTDSLVCKIHAMKGVLKVWNRDSFGNVDDNYRELVDELEQLDTKQGGGELDDNDLSYKRDLISKFWKVSRLRESIWR</sequence>
<dbReference type="EMBL" id="JBBPBM010000009">
    <property type="protein sequence ID" value="KAK8568909.1"/>
    <property type="molecule type" value="Genomic_DNA"/>
</dbReference>
<organism evidence="1 2">
    <name type="scientific">Hibiscus sabdariffa</name>
    <name type="common">roselle</name>
    <dbReference type="NCBI Taxonomy" id="183260"/>
    <lineage>
        <taxon>Eukaryota</taxon>
        <taxon>Viridiplantae</taxon>
        <taxon>Streptophyta</taxon>
        <taxon>Embryophyta</taxon>
        <taxon>Tracheophyta</taxon>
        <taxon>Spermatophyta</taxon>
        <taxon>Magnoliopsida</taxon>
        <taxon>eudicotyledons</taxon>
        <taxon>Gunneridae</taxon>
        <taxon>Pentapetalae</taxon>
        <taxon>rosids</taxon>
        <taxon>malvids</taxon>
        <taxon>Malvales</taxon>
        <taxon>Malvaceae</taxon>
        <taxon>Malvoideae</taxon>
        <taxon>Hibiscus</taxon>
    </lineage>
</organism>
<comment type="caution">
    <text evidence="1">The sequence shown here is derived from an EMBL/GenBank/DDBJ whole genome shotgun (WGS) entry which is preliminary data.</text>
</comment>
<proteinExistence type="predicted"/>
<gene>
    <name evidence="1" type="ORF">V6N12_007444</name>
</gene>
<evidence type="ECO:0000313" key="2">
    <source>
        <dbReference type="Proteomes" id="UP001472677"/>
    </source>
</evidence>
<name>A0ABR2F1T2_9ROSI</name>
<protein>
    <recommendedName>
        <fullName evidence="3">DUF4283 domain-containing protein</fullName>
    </recommendedName>
</protein>